<dbReference type="OrthoDB" id="960235at2"/>
<evidence type="ECO:0000313" key="2">
    <source>
        <dbReference type="Proteomes" id="UP000256373"/>
    </source>
</evidence>
<protein>
    <submittedName>
        <fullName evidence="1">Uncharacterized protein</fullName>
    </submittedName>
</protein>
<reference evidence="1 2" key="1">
    <citation type="submission" date="2018-07" db="EMBL/GenBank/DDBJ databases">
        <title>Dyadobacter roseus sp. nov., isolated from rose rhizosphere soil.</title>
        <authorList>
            <person name="Chen L."/>
        </authorList>
    </citation>
    <scope>NUCLEOTIDE SEQUENCE [LARGE SCALE GENOMIC DNA]</scope>
    <source>
        <strain evidence="1 2">RS19</strain>
    </source>
</reference>
<sequence length="111" mass="12592">MKKSNIFAYIELSKLVEELKQSTSSEKLKEKLKAQSAYFNIIEPRYFSDSLIPEWEGILSLTKQKGARVDEEGNVISNAALNSIDSLSLNECQNLADKLNSLFKKVESEFQ</sequence>
<dbReference type="RefSeq" id="WP_115831350.1">
    <property type="nucleotide sequence ID" value="NZ_QNUL01000008.1"/>
</dbReference>
<evidence type="ECO:0000313" key="1">
    <source>
        <dbReference type="EMBL" id="REA61378.1"/>
    </source>
</evidence>
<organism evidence="1 2">
    <name type="scientific">Dyadobacter luteus</name>
    <dbReference type="NCBI Taxonomy" id="2259619"/>
    <lineage>
        <taxon>Bacteria</taxon>
        <taxon>Pseudomonadati</taxon>
        <taxon>Bacteroidota</taxon>
        <taxon>Cytophagia</taxon>
        <taxon>Cytophagales</taxon>
        <taxon>Spirosomataceae</taxon>
        <taxon>Dyadobacter</taxon>
    </lineage>
</organism>
<keyword evidence="2" id="KW-1185">Reference proteome</keyword>
<dbReference type="Proteomes" id="UP000256373">
    <property type="component" value="Unassembled WGS sequence"/>
</dbReference>
<proteinExistence type="predicted"/>
<accession>A0A3D8YBM2</accession>
<comment type="caution">
    <text evidence="1">The sequence shown here is derived from an EMBL/GenBank/DDBJ whole genome shotgun (WGS) entry which is preliminary data.</text>
</comment>
<dbReference type="EMBL" id="QNUL01000008">
    <property type="protein sequence ID" value="REA61378.1"/>
    <property type="molecule type" value="Genomic_DNA"/>
</dbReference>
<dbReference type="AlphaFoldDB" id="A0A3D8YBM2"/>
<name>A0A3D8YBM2_9BACT</name>
<gene>
    <name evidence="1" type="ORF">DSL64_12645</name>
</gene>